<dbReference type="SUPFAM" id="SSF50475">
    <property type="entry name" value="FMN-binding split barrel"/>
    <property type="match status" value="1"/>
</dbReference>
<evidence type="ECO:0000313" key="5">
    <source>
        <dbReference type="Proteomes" id="UP000195331"/>
    </source>
</evidence>
<dbReference type="PANTHER" id="PTHR30466">
    <property type="entry name" value="FLAVIN REDUCTASE"/>
    <property type="match status" value="1"/>
</dbReference>
<dbReference type="KEGG" id="mdx:BTO20_25730"/>
<dbReference type="OrthoDB" id="9792858at2"/>
<feature type="domain" description="Flavin reductase like" evidence="3">
    <location>
        <begin position="17"/>
        <end position="159"/>
    </location>
</feature>
<dbReference type="PANTHER" id="PTHR30466:SF1">
    <property type="entry name" value="FMN REDUCTASE (NADH) RUTF"/>
    <property type="match status" value="1"/>
</dbReference>
<dbReference type="SMART" id="SM00903">
    <property type="entry name" value="Flavin_Reduct"/>
    <property type="match status" value="1"/>
</dbReference>
<dbReference type="Proteomes" id="UP000195331">
    <property type="component" value="Chromosome"/>
</dbReference>
<organism evidence="4 5">
    <name type="scientific">Mycobacterium dioxanotrophicus</name>
    <dbReference type="NCBI Taxonomy" id="482462"/>
    <lineage>
        <taxon>Bacteria</taxon>
        <taxon>Bacillati</taxon>
        <taxon>Actinomycetota</taxon>
        <taxon>Actinomycetes</taxon>
        <taxon>Mycobacteriales</taxon>
        <taxon>Mycobacteriaceae</taxon>
        <taxon>Mycobacterium</taxon>
    </lineage>
</organism>
<name>A0A1Y0CF15_9MYCO</name>
<proteinExistence type="inferred from homology"/>
<dbReference type="EMBL" id="CP020809">
    <property type="protein sequence ID" value="ART73889.1"/>
    <property type="molecule type" value="Genomic_DNA"/>
</dbReference>
<dbReference type="AlphaFoldDB" id="A0A1Y0CF15"/>
<evidence type="ECO:0000256" key="1">
    <source>
        <dbReference type="ARBA" id="ARBA00008898"/>
    </source>
</evidence>
<evidence type="ECO:0000256" key="2">
    <source>
        <dbReference type="ARBA" id="ARBA00023002"/>
    </source>
</evidence>
<keyword evidence="5" id="KW-1185">Reference proteome</keyword>
<dbReference type="RefSeq" id="WP_087082672.1">
    <property type="nucleotide sequence ID" value="NZ_CP020809.1"/>
</dbReference>
<dbReference type="Pfam" id="PF01613">
    <property type="entry name" value="Flavin_Reduct"/>
    <property type="match status" value="1"/>
</dbReference>
<keyword evidence="2" id="KW-0560">Oxidoreductase</keyword>
<reference evidence="4 5" key="1">
    <citation type="submission" date="2017-04" db="EMBL/GenBank/DDBJ databases">
        <title>Whole Genome Sequence of 1,4-Dioxane Degrading Bacterium Mycobacterium dioxanotrophicus PH-06.</title>
        <authorList>
            <person name="He Y."/>
        </authorList>
    </citation>
    <scope>NUCLEOTIDE SEQUENCE [LARGE SCALE GENOMIC DNA]</scope>
    <source>
        <strain evidence="4 5">PH-06</strain>
    </source>
</reference>
<accession>A0A1Y0CF15</accession>
<dbReference type="GO" id="GO:0010181">
    <property type="term" value="F:FMN binding"/>
    <property type="evidence" value="ECO:0007669"/>
    <property type="project" value="InterPro"/>
</dbReference>
<dbReference type="InterPro" id="IPR050268">
    <property type="entry name" value="NADH-dep_flavin_reductase"/>
</dbReference>
<evidence type="ECO:0000313" key="4">
    <source>
        <dbReference type="EMBL" id="ART73889.1"/>
    </source>
</evidence>
<dbReference type="InterPro" id="IPR012349">
    <property type="entry name" value="Split_barrel_FMN-bd"/>
</dbReference>
<dbReference type="GO" id="GO:0042602">
    <property type="term" value="F:riboflavin reductase (NADPH) activity"/>
    <property type="evidence" value="ECO:0007669"/>
    <property type="project" value="TreeGrafter"/>
</dbReference>
<comment type="similarity">
    <text evidence="1">Belongs to the non-flavoprotein flavin reductase family.</text>
</comment>
<gene>
    <name evidence="4" type="ORF">BTO20_25730</name>
</gene>
<evidence type="ECO:0000259" key="3">
    <source>
        <dbReference type="SMART" id="SM00903"/>
    </source>
</evidence>
<protein>
    <recommendedName>
        <fullName evidence="3">Flavin reductase like domain-containing protein</fullName>
    </recommendedName>
</protein>
<dbReference type="Gene3D" id="2.30.110.10">
    <property type="entry name" value="Electron Transport, Fmn-binding Protein, Chain A"/>
    <property type="match status" value="1"/>
</dbReference>
<dbReference type="InterPro" id="IPR002563">
    <property type="entry name" value="Flavin_Rdtase-like_dom"/>
</dbReference>
<sequence>MSCRGAGPTTDEIKAFHRKFVTGVTIVTTGDGGEPRGLALNAFTSVTVTPAMVLVCVAKSSTTHDALFGADHFAVNLLSRDQLDVAGRFATKSPDKFTGLAWHFGEHGCPIIDDSCAHLEAEITMRVRTSTHTVFFGRVLNARSSDAAPLVYLGSAFFDGARLQPMAT</sequence>